<evidence type="ECO:0000256" key="1">
    <source>
        <dbReference type="ARBA" id="ARBA00045658"/>
    </source>
</evidence>
<organism evidence="4 5">
    <name type="scientific">Pseudomonas linyingensis</name>
    <dbReference type="NCBI Taxonomy" id="915471"/>
    <lineage>
        <taxon>Bacteria</taxon>
        <taxon>Pseudomonadati</taxon>
        <taxon>Pseudomonadota</taxon>
        <taxon>Gammaproteobacteria</taxon>
        <taxon>Pseudomonadales</taxon>
        <taxon>Pseudomonadaceae</taxon>
        <taxon>Pseudomonas</taxon>
    </lineage>
</organism>
<keyword evidence="5" id="KW-1185">Reference proteome</keyword>
<dbReference type="Pfam" id="PF07683">
    <property type="entry name" value="CobW_C"/>
    <property type="match status" value="1"/>
</dbReference>
<dbReference type="InterPro" id="IPR027417">
    <property type="entry name" value="P-loop_NTPase"/>
</dbReference>
<comment type="function">
    <text evidence="1">Zinc chaperone that directly transfers zinc cofactor to target proteins, thereby activating them. Zinc is transferred from the CXCC motif in the GTPase domain to the zinc binding site in target proteins in a process requiring GTP hydrolysis.</text>
</comment>
<dbReference type="InterPro" id="IPR011629">
    <property type="entry name" value="CobW-like_C"/>
</dbReference>
<dbReference type="Proteomes" id="UP000242930">
    <property type="component" value="Unassembled WGS sequence"/>
</dbReference>
<dbReference type="InterPro" id="IPR003495">
    <property type="entry name" value="CobW/HypB/UreG_nucleotide-bd"/>
</dbReference>
<dbReference type="GO" id="GO:0005737">
    <property type="term" value="C:cytoplasm"/>
    <property type="evidence" value="ECO:0007669"/>
    <property type="project" value="TreeGrafter"/>
</dbReference>
<dbReference type="STRING" id="915471.SAMN05216201_11258"/>
<dbReference type="PANTHER" id="PTHR13748">
    <property type="entry name" value="COBW-RELATED"/>
    <property type="match status" value="1"/>
</dbReference>
<dbReference type="AlphaFoldDB" id="A0A1H7A8X5"/>
<sequence length="322" mass="34507">MLKHIPTHLIAGPLGAGKTTLIRELLAQKPADERWAILINEFGQIGLDAALLTTSEDGIALGEVAGGCLCCVNGAPFQVGLGRLLRQARPDRLLIEPSGLGHPAELLRQLQDEPWREVLAVQPSVVVLDAAALAAGRPLPPAQQTALGDAGLLLLNKSESLDATARALLAAQLPARPLLWTEQGRLALAELPGIHTRAQPGSAAEKLPTGAGQLPALWSDPAQPICQIHEEDGGWSIGWRWHPSQRFDREQVAQWLAALPWRRAKLVLHCADDGWYSGNALDGAALAWRSSEWRRDSRLELIFAAAQDAAVLQAGLAACRLG</sequence>
<dbReference type="OrthoDB" id="9808822at2"/>
<gene>
    <name evidence="4" type="ORF">SAMN05216201_11258</name>
</gene>
<accession>A0A1H7A8X5</accession>
<evidence type="ECO:0000313" key="5">
    <source>
        <dbReference type="Proteomes" id="UP000242930"/>
    </source>
</evidence>
<dbReference type="EMBL" id="FNZE01000012">
    <property type="protein sequence ID" value="SEJ61376.1"/>
    <property type="molecule type" value="Genomic_DNA"/>
</dbReference>
<evidence type="ECO:0000259" key="2">
    <source>
        <dbReference type="Pfam" id="PF02492"/>
    </source>
</evidence>
<dbReference type="SUPFAM" id="SSF52540">
    <property type="entry name" value="P-loop containing nucleoside triphosphate hydrolases"/>
    <property type="match status" value="1"/>
</dbReference>
<dbReference type="PANTHER" id="PTHR13748:SF46">
    <property type="entry name" value="ZINC CHAPERONE YEIR"/>
    <property type="match status" value="1"/>
</dbReference>
<dbReference type="Pfam" id="PF02492">
    <property type="entry name" value="cobW"/>
    <property type="match status" value="1"/>
</dbReference>
<proteinExistence type="predicted"/>
<feature type="domain" description="CobW/HypB/UreG nucleotide-binding" evidence="2">
    <location>
        <begin position="6"/>
        <end position="166"/>
    </location>
</feature>
<reference evidence="5" key="1">
    <citation type="submission" date="2016-10" db="EMBL/GenBank/DDBJ databases">
        <authorList>
            <person name="Varghese N."/>
            <person name="Submissions S."/>
        </authorList>
    </citation>
    <scope>NUCLEOTIDE SEQUENCE [LARGE SCALE GENOMIC DNA]</scope>
    <source>
        <strain evidence="5">LMG 25967</strain>
    </source>
</reference>
<dbReference type="InterPro" id="IPR051316">
    <property type="entry name" value="Zinc-reg_GTPase_activator"/>
</dbReference>
<dbReference type="RefSeq" id="WP_090312316.1">
    <property type="nucleotide sequence ID" value="NZ_FNZE01000012.1"/>
</dbReference>
<feature type="domain" description="CobW C-terminal" evidence="3">
    <location>
        <begin position="238"/>
        <end position="320"/>
    </location>
</feature>
<protein>
    <submittedName>
        <fullName evidence="4">GTPase, G3E family</fullName>
    </submittedName>
</protein>
<evidence type="ECO:0000313" key="4">
    <source>
        <dbReference type="EMBL" id="SEJ61376.1"/>
    </source>
</evidence>
<dbReference type="Gene3D" id="3.40.50.300">
    <property type="entry name" value="P-loop containing nucleotide triphosphate hydrolases"/>
    <property type="match status" value="1"/>
</dbReference>
<evidence type="ECO:0000259" key="3">
    <source>
        <dbReference type="Pfam" id="PF07683"/>
    </source>
</evidence>
<name>A0A1H7A8X5_9PSED</name>